<proteinExistence type="inferred from homology"/>
<evidence type="ECO:0000256" key="2">
    <source>
        <dbReference type="ARBA" id="ARBA00007353"/>
    </source>
</evidence>
<comment type="catalytic activity">
    <reaction evidence="9">
        <text>S-methyl-5'-thioadenosine + phosphate = 5-(methylsulfanyl)-alpha-D-ribose 1-phosphate + adenine</text>
        <dbReference type="Rhea" id="RHEA:11852"/>
        <dbReference type="ChEBI" id="CHEBI:16708"/>
        <dbReference type="ChEBI" id="CHEBI:17509"/>
        <dbReference type="ChEBI" id="CHEBI:43474"/>
        <dbReference type="ChEBI" id="CHEBI:58533"/>
        <dbReference type="EC" id="2.4.2.28"/>
    </reaction>
    <physiologicalReaction direction="left-to-right" evidence="9">
        <dbReference type="Rhea" id="RHEA:11853"/>
    </physiologicalReaction>
</comment>
<dbReference type="InterPro" id="IPR003730">
    <property type="entry name" value="Cu_polyphenol_OxRdtase"/>
</dbReference>
<evidence type="ECO:0000256" key="6">
    <source>
        <dbReference type="ARBA" id="ARBA00022833"/>
    </source>
</evidence>
<dbReference type="InterPro" id="IPR038371">
    <property type="entry name" value="Cu_polyphenol_OxRdtase_sf"/>
</dbReference>
<evidence type="ECO:0000256" key="4">
    <source>
        <dbReference type="ARBA" id="ARBA00022723"/>
    </source>
</evidence>
<keyword evidence="3" id="KW-0808">Transferase</keyword>
<evidence type="ECO:0000256" key="8">
    <source>
        <dbReference type="ARBA" id="ARBA00048968"/>
    </source>
</evidence>
<keyword evidence="5" id="KW-0378">Hydrolase</keyword>
<sequence length="238" mass="25692">MFDWAVPDNIGFAVSTREGGVSLPPFDSLNLGDHVNDDPQAVTENRRRVQSMFAMPSQPVWLEQVHGTDVVSLPLDGSNQADASYTNIPGQVCVVMTADCLPVLLCDRHGTEVAAVHAGWRGLCNGVIEATLAKFKARPEDILAFTGPAIGPAAFEVGGEVRDAFMAVDEAAQQAFVAVLPGKFLGNLEMLARQRLESAGVSQILCAGECTYTQDHKYFSFRKTATTGRFASFIWLKA</sequence>
<comment type="catalytic activity">
    <reaction evidence="8">
        <text>adenosine + phosphate = alpha-D-ribose 1-phosphate + adenine</text>
        <dbReference type="Rhea" id="RHEA:27642"/>
        <dbReference type="ChEBI" id="CHEBI:16335"/>
        <dbReference type="ChEBI" id="CHEBI:16708"/>
        <dbReference type="ChEBI" id="CHEBI:43474"/>
        <dbReference type="ChEBI" id="CHEBI:57720"/>
        <dbReference type="EC" id="2.4.2.1"/>
    </reaction>
    <physiologicalReaction direction="left-to-right" evidence="8">
        <dbReference type="Rhea" id="RHEA:27643"/>
    </physiologicalReaction>
</comment>
<accession>A0ABV7G8S5</accession>
<evidence type="ECO:0000256" key="10">
    <source>
        <dbReference type="RuleBase" id="RU361274"/>
    </source>
</evidence>
<dbReference type="PANTHER" id="PTHR30616">
    <property type="entry name" value="UNCHARACTERIZED PROTEIN YFIH"/>
    <property type="match status" value="1"/>
</dbReference>
<organism evidence="11 12">
    <name type="scientific">Shewanella submarina</name>
    <dbReference type="NCBI Taxonomy" id="2016376"/>
    <lineage>
        <taxon>Bacteria</taxon>
        <taxon>Pseudomonadati</taxon>
        <taxon>Pseudomonadota</taxon>
        <taxon>Gammaproteobacteria</taxon>
        <taxon>Alteromonadales</taxon>
        <taxon>Shewanellaceae</taxon>
        <taxon>Shewanella</taxon>
    </lineage>
</organism>
<dbReference type="Proteomes" id="UP001595621">
    <property type="component" value="Unassembled WGS sequence"/>
</dbReference>
<name>A0ABV7G8S5_9GAMM</name>
<dbReference type="PANTHER" id="PTHR30616:SF2">
    <property type="entry name" value="PURINE NUCLEOSIDE PHOSPHORYLASE LACC1"/>
    <property type="match status" value="1"/>
</dbReference>
<evidence type="ECO:0000256" key="3">
    <source>
        <dbReference type="ARBA" id="ARBA00022679"/>
    </source>
</evidence>
<dbReference type="CDD" id="cd16833">
    <property type="entry name" value="YfiH"/>
    <property type="match status" value="1"/>
</dbReference>
<gene>
    <name evidence="11" type="primary">pgeF</name>
    <name evidence="11" type="ORF">ACFOE0_02730</name>
</gene>
<dbReference type="SUPFAM" id="SSF64438">
    <property type="entry name" value="CNF1/YfiH-like putative cysteine hydrolases"/>
    <property type="match status" value="1"/>
</dbReference>
<evidence type="ECO:0000256" key="7">
    <source>
        <dbReference type="ARBA" id="ARBA00047989"/>
    </source>
</evidence>
<evidence type="ECO:0000256" key="9">
    <source>
        <dbReference type="ARBA" id="ARBA00049893"/>
    </source>
</evidence>
<comment type="catalytic activity">
    <reaction evidence="7">
        <text>adenosine + H2O + H(+) = inosine + NH4(+)</text>
        <dbReference type="Rhea" id="RHEA:24408"/>
        <dbReference type="ChEBI" id="CHEBI:15377"/>
        <dbReference type="ChEBI" id="CHEBI:15378"/>
        <dbReference type="ChEBI" id="CHEBI:16335"/>
        <dbReference type="ChEBI" id="CHEBI:17596"/>
        <dbReference type="ChEBI" id="CHEBI:28938"/>
        <dbReference type="EC" id="3.5.4.4"/>
    </reaction>
    <physiologicalReaction direction="left-to-right" evidence="7">
        <dbReference type="Rhea" id="RHEA:24409"/>
    </physiologicalReaction>
</comment>
<protein>
    <recommendedName>
        <fullName evidence="10">Purine nucleoside phosphorylase</fullName>
    </recommendedName>
</protein>
<reference evidence="12" key="1">
    <citation type="journal article" date="2019" name="Int. J. Syst. Evol. Microbiol.">
        <title>The Global Catalogue of Microorganisms (GCM) 10K type strain sequencing project: providing services to taxonomists for standard genome sequencing and annotation.</title>
        <authorList>
            <consortium name="The Broad Institute Genomics Platform"/>
            <consortium name="The Broad Institute Genome Sequencing Center for Infectious Disease"/>
            <person name="Wu L."/>
            <person name="Ma J."/>
        </authorList>
    </citation>
    <scope>NUCLEOTIDE SEQUENCE [LARGE SCALE GENOMIC DNA]</scope>
    <source>
        <strain evidence="12">KCTC 52277</strain>
    </source>
</reference>
<keyword evidence="6" id="KW-0862">Zinc</keyword>
<comment type="caution">
    <text evidence="11">The sequence shown here is derived from an EMBL/GenBank/DDBJ whole genome shotgun (WGS) entry which is preliminary data.</text>
</comment>
<dbReference type="InterPro" id="IPR011324">
    <property type="entry name" value="Cytotoxic_necrot_fac-like_cat"/>
</dbReference>
<comment type="similarity">
    <text evidence="2 10">Belongs to the purine nucleoside phosphorylase YfiH/LACC1 family.</text>
</comment>
<dbReference type="Gene3D" id="3.60.140.10">
    <property type="entry name" value="CNF1/YfiH-like putative cysteine hydrolases"/>
    <property type="match status" value="1"/>
</dbReference>
<evidence type="ECO:0000256" key="5">
    <source>
        <dbReference type="ARBA" id="ARBA00022801"/>
    </source>
</evidence>
<evidence type="ECO:0000256" key="1">
    <source>
        <dbReference type="ARBA" id="ARBA00000553"/>
    </source>
</evidence>
<keyword evidence="4" id="KW-0479">Metal-binding</keyword>
<comment type="catalytic activity">
    <reaction evidence="1">
        <text>inosine + phosphate = alpha-D-ribose 1-phosphate + hypoxanthine</text>
        <dbReference type="Rhea" id="RHEA:27646"/>
        <dbReference type="ChEBI" id="CHEBI:17368"/>
        <dbReference type="ChEBI" id="CHEBI:17596"/>
        <dbReference type="ChEBI" id="CHEBI:43474"/>
        <dbReference type="ChEBI" id="CHEBI:57720"/>
        <dbReference type="EC" id="2.4.2.1"/>
    </reaction>
    <physiologicalReaction direction="left-to-right" evidence="1">
        <dbReference type="Rhea" id="RHEA:27647"/>
    </physiologicalReaction>
</comment>
<evidence type="ECO:0000313" key="11">
    <source>
        <dbReference type="EMBL" id="MFC3137098.1"/>
    </source>
</evidence>
<dbReference type="NCBIfam" id="TIGR00726">
    <property type="entry name" value="peptidoglycan editing factor PgeF"/>
    <property type="match status" value="1"/>
</dbReference>
<keyword evidence="12" id="KW-1185">Reference proteome</keyword>
<dbReference type="Pfam" id="PF02578">
    <property type="entry name" value="Cu-oxidase_4"/>
    <property type="match status" value="1"/>
</dbReference>
<dbReference type="EMBL" id="JBHRTD010000001">
    <property type="protein sequence ID" value="MFC3137098.1"/>
    <property type="molecule type" value="Genomic_DNA"/>
</dbReference>
<dbReference type="RefSeq" id="WP_248937406.1">
    <property type="nucleotide sequence ID" value="NZ_JAKILF010000008.1"/>
</dbReference>
<evidence type="ECO:0000313" key="12">
    <source>
        <dbReference type="Proteomes" id="UP001595621"/>
    </source>
</evidence>